<organism evidence="4 5">
    <name type="scientific">Galdieria sulphuraria</name>
    <name type="common">Red alga</name>
    <dbReference type="NCBI Taxonomy" id="130081"/>
    <lineage>
        <taxon>Eukaryota</taxon>
        <taxon>Rhodophyta</taxon>
        <taxon>Bangiophyceae</taxon>
        <taxon>Galdieriales</taxon>
        <taxon>Galdieriaceae</taxon>
        <taxon>Galdieria</taxon>
    </lineage>
</organism>
<dbReference type="InterPro" id="IPR007699">
    <property type="entry name" value="SGS_dom"/>
</dbReference>
<dbReference type="PROSITE" id="PS51048">
    <property type="entry name" value="SGS"/>
    <property type="match status" value="1"/>
</dbReference>
<dbReference type="EMBL" id="KB454532">
    <property type="protein sequence ID" value="EME27457.1"/>
    <property type="molecule type" value="Genomic_DNA"/>
</dbReference>
<sequence length="252" mass="28873">MANEAIGFNGESKLCFIGRNETKIRTTINSNLFDEGDDSLSMITLVILYGNRFSKGGSFEAMSQKSLFREDWFQNGSFVSLTLYIKDVDRDESNVTFTQQTVTVNLFSARDKSIYEQTWELSHPVVAEQSLVTYFPQKVELKMKKKEEGLLWKQLTSGATLKSSDNTQSSYSSRETASLQSGRFPKQFAVEEDDDEEQDQSKDLLAFFRDIYEKSDEDTRRAMVKSFVESQGKVLSTDWKKVSSQNSRYDNE</sequence>
<evidence type="ECO:0000313" key="5">
    <source>
        <dbReference type="Proteomes" id="UP000030680"/>
    </source>
</evidence>
<feature type="compositionally biased region" description="Polar residues" evidence="1">
    <location>
        <begin position="242"/>
        <end position="252"/>
    </location>
</feature>
<feature type="domain" description="CS" evidence="3">
    <location>
        <begin position="65"/>
        <end position="156"/>
    </location>
</feature>
<name>M2XC31_GALSU</name>
<feature type="domain" description="SGS" evidence="2">
    <location>
        <begin position="170"/>
        <end position="252"/>
    </location>
</feature>
<dbReference type="KEGG" id="gsl:Gasu_50470"/>
<feature type="region of interest" description="Disordered" evidence="1">
    <location>
        <begin position="161"/>
        <end position="184"/>
    </location>
</feature>
<dbReference type="OMA" id="HVFVTIL"/>
<proteinExistence type="predicted"/>
<dbReference type="STRING" id="130081.M2XC31"/>
<dbReference type="PROSITE" id="PS51203">
    <property type="entry name" value="CS"/>
    <property type="match status" value="1"/>
</dbReference>
<dbReference type="SUPFAM" id="SSF49764">
    <property type="entry name" value="HSP20-like chaperones"/>
    <property type="match status" value="1"/>
</dbReference>
<dbReference type="Pfam" id="PF05002">
    <property type="entry name" value="SGS"/>
    <property type="match status" value="1"/>
</dbReference>
<evidence type="ECO:0000259" key="3">
    <source>
        <dbReference type="PROSITE" id="PS51203"/>
    </source>
</evidence>
<dbReference type="OrthoDB" id="4061at2759"/>
<reference evidence="5" key="1">
    <citation type="journal article" date="2013" name="Science">
        <title>Gene transfer from bacteria and archaea facilitated evolution of an extremophilic eukaryote.</title>
        <authorList>
            <person name="Schonknecht G."/>
            <person name="Chen W.H."/>
            <person name="Ternes C.M."/>
            <person name="Barbier G.G."/>
            <person name="Shrestha R.P."/>
            <person name="Stanke M."/>
            <person name="Brautigam A."/>
            <person name="Baker B.J."/>
            <person name="Banfield J.F."/>
            <person name="Garavito R.M."/>
            <person name="Carr K."/>
            <person name="Wilkerson C."/>
            <person name="Rensing S.A."/>
            <person name="Gagneul D."/>
            <person name="Dickenson N.E."/>
            <person name="Oesterhelt C."/>
            <person name="Lercher M.J."/>
            <person name="Weber A.P."/>
        </authorList>
    </citation>
    <scope>NUCLEOTIDE SEQUENCE [LARGE SCALE GENOMIC DNA]</scope>
    <source>
        <strain evidence="5">074W</strain>
    </source>
</reference>
<feature type="region of interest" description="Disordered" evidence="1">
    <location>
        <begin position="231"/>
        <end position="252"/>
    </location>
</feature>
<dbReference type="GO" id="GO:0051087">
    <property type="term" value="F:protein-folding chaperone binding"/>
    <property type="evidence" value="ECO:0007669"/>
    <property type="project" value="InterPro"/>
</dbReference>
<feature type="compositionally biased region" description="Polar residues" evidence="1">
    <location>
        <begin position="161"/>
        <end position="181"/>
    </location>
</feature>
<dbReference type="CDD" id="cd06466">
    <property type="entry name" value="p23_CS_SGT1_like"/>
    <property type="match status" value="1"/>
</dbReference>
<dbReference type="InterPro" id="IPR008978">
    <property type="entry name" value="HSP20-like_chaperone"/>
</dbReference>
<protein>
    <recommendedName>
        <fullName evidence="6">Suppressor of G2 allele of SKP1</fullName>
    </recommendedName>
</protein>
<dbReference type="AlphaFoldDB" id="M2XC31"/>
<dbReference type="RefSeq" id="XP_005703977.1">
    <property type="nucleotide sequence ID" value="XM_005703920.1"/>
</dbReference>
<evidence type="ECO:0008006" key="6">
    <source>
        <dbReference type="Google" id="ProtNLM"/>
    </source>
</evidence>
<dbReference type="InterPro" id="IPR044563">
    <property type="entry name" value="Sgt1-like"/>
</dbReference>
<dbReference type="eggNOG" id="KOG1309">
    <property type="taxonomic scope" value="Eukaryota"/>
</dbReference>
<dbReference type="InterPro" id="IPR007052">
    <property type="entry name" value="CS_dom"/>
</dbReference>
<gene>
    <name evidence="4" type="ORF">Gasu_50470</name>
</gene>
<dbReference type="PANTHER" id="PTHR45862">
    <property type="entry name" value="PROTEIN SGT1 HOMOLOG"/>
    <property type="match status" value="1"/>
</dbReference>
<dbReference type="GeneID" id="17086363"/>
<keyword evidence="5" id="KW-1185">Reference proteome</keyword>
<dbReference type="Gene3D" id="2.60.40.790">
    <property type="match status" value="1"/>
</dbReference>
<evidence type="ECO:0000256" key="1">
    <source>
        <dbReference type="SAM" id="MobiDB-lite"/>
    </source>
</evidence>
<dbReference type="Pfam" id="PF04969">
    <property type="entry name" value="CS"/>
    <property type="match status" value="1"/>
</dbReference>
<dbReference type="Proteomes" id="UP000030680">
    <property type="component" value="Unassembled WGS sequence"/>
</dbReference>
<evidence type="ECO:0000259" key="2">
    <source>
        <dbReference type="PROSITE" id="PS51048"/>
    </source>
</evidence>
<accession>M2XC31</accession>
<evidence type="ECO:0000313" key="4">
    <source>
        <dbReference type="EMBL" id="EME27457.1"/>
    </source>
</evidence>
<dbReference type="Gramene" id="EME27457">
    <property type="protein sequence ID" value="EME27457"/>
    <property type="gene ID" value="Gasu_50470"/>
</dbReference>